<dbReference type="Gene3D" id="1.20.1280.290">
    <property type="match status" value="2"/>
</dbReference>
<evidence type="ECO:0000256" key="6">
    <source>
        <dbReference type="ARBA" id="ARBA00050768"/>
    </source>
</evidence>
<evidence type="ECO:0000256" key="5">
    <source>
        <dbReference type="ARBA" id="ARBA00038039"/>
    </source>
</evidence>
<comment type="subcellular location">
    <subcellularLocation>
        <location evidence="1">Membrane</location>
        <topology evidence="1">Multi-pass membrane protein</topology>
    </subcellularLocation>
</comment>
<comment type="caution">
    <text evidence="8">The sequence shown here is derived from an EMBL/GenBank/DDBJ whole genome shotgun (WGS) entry which is preliminary data.</text>
</comment>
<gene>
    <name evidence="8" type="ORF">DAKH74_054100</name>
</gene>
<dbReference type="InterPro" id="IPR006603">
    <property type="entry name" value="PQ-loop_rpt"/>
</dbReference>
<feature type="transmembrane region" description="Helical" evidence="7">
    <location>
        <begin position="293"/>
        <end position="314"/>
    </location>
</feature>
<evidence type="ECO:0000256" key="4">
    <source>
        <dbReference type="ARBA" id="ARBA00023136"/>
    </source>
</evidence>
<dbReference type="FunFam" id="1.20.1280.290:FF:000034">
    <property type="entry name" value="PQ loop repeat family protein"/>
    <property type="match status" value="1"/>
</dbReference>
<evidence type="ECO:0000256" key="1">
    <source>
        <dbReference type="ARBA" id="ARBA00004141"/>
    </source>
</evidence>
<dbReference type="GO" id="GO:0034488">
    <property type="term" value="P:basic amino acid transmembrane export from vacuole"/>
    <property type="evidence" value="ECO:0007669"/>
    <property type="project" value="TreeGrafter"/>
</dbReference>
<proteinExistence type="inferred from homology"/>
<reference evidence="8 9" key="1">
    <citation type="journal article" date="2023" name="Elife">
        <title>Identification of key yeast species and microbe-microbe interactions impacting larval growth of Drosophila in the wild.</title>
        <authorList>
            <person name="Mure A."/>
            <person name="Sugiura Y."/>
            <person name="Maeda R."/>
            <person name="Honda K."/>
            <person name="Sakurai N."/>
            <person name="Takahashi Y."/>
            <person name="Watada M."/>
            <person name="Katoh T."/>
            <person name="Gotoh A."/>
            <person name="Gotoh Y."/>
            <person name="Taniguchi I."/>
            <person name="Nakamura K."/>
            <person name="Hayashi T."/>
            <person name="Katayama T."/>
            <person name="Uemura T."/>
            <person name="Hattori Y."/>
        </authorList>
    </citation>
    <scope>NUCLEOTIDE SEQUENCE [LARGE SCALE GENOMIC DNA]</scope>
    <source>
        <strain evidence="8 9">KH-74</strain>
    </source>
</reference>
<feature type="transmembrane region" description="Helical" evidence="7">
    <location>
        <begin position="253"/>
        <end position="273"/>
    </location>
</feature>
<accession>A0AAV5S5L0</accession>
<dbReference type="Proteomes" id="UP001377567">
    <property type="component" value="Unassembled WGS sequence"/>
</dbReference>
<dbReference type="EMBL" id="BTGD01000025">
    <property type="protein sequence ID" value="GMM58793.1"/>
    <property type="molecule type" value="Genomic_DNA"/>
</dbReference>
<feature type="transmembrane region" description="Helical" evidence="7">
    <location>
        <begin position="220"/>
        <end position="241"/>
    </location>
</feature>
<evidence type="ECO:0000256" key="3">
    <source>
        <dbReference type="ARBA" id="ARBA00022989"/>
    </source>
</evidence>
<dbReference type="GO" id="GO:0015174">
    <property type="term" value="F:basic amino acid transmembrane transporter activity"/>
    <property type="evidence" value="ECO:0007669"/>
    <property type="project" value="TreeGrafter"/>
</dbReference>
<evidence type="ECO:0000313" key="9">
    <source>
        <dbReference type="Proteomes" id="UP001377567"/>
    </source>
</evidence>
<dbReference type="FunFam" id="1.20.1280.290:FF:000009">
    <property type="entry name" value="PQ loop repeat family protein"/>
    <property type="match status" value="1"/>
</dbReference>
<dbReference type="PANTHER" id="PTHR16201:SF34">
    <property type="entry name" value="LYSOSOMAL AMINO ACID TRANSPORTER 1"/>
    <property type="match status" value="1"/>
</dbReference>
<keyword evidence="2 7" id="KW-0812">Transmembrane</keyword>
<dbReference type="Pfam" id="PF04193">
    <property type="entry name" value="PQ-loop"/>
    <property type="match status" value="2"/>
</dbReference>
<name>A0AAV5S5L0_MAUHU</name>
<keyword evidence="9" id="KW-1185">Reference proteome</keyword>
<evidence type="ECO:0000256" key="7">
    <source>
        <dbReference type="SAM" id="Phobius"/>
    </source>
</evidence>
<dbReference type="InterPro" id="IPR051415">
    <property type="entry name" value="LAAT-1"/>
</dbReference>
<evidence type="ECO:0000256" key="2">
    <source>
        <dbReference type="ARBA" id="ARBA00022692"/>
    </source>
</evidence>
<keyword evidence="4 7" id="KW-0472">Membrane</keyword>
<feature type="transmembrane region" description="Helical" evidence="7">
    <location>
        <begin position="72"/>
        <end position="94"/>
    </location>
</feature>
<dbReference type="AlphaFoldDB" id="A0AAV5S5L0"/>
<evidence type="ECO:0000313" key="8">
    <source>
        <dbReference type="EMBL" id="GMM58793.1"/>
    </source>
</evidence>
<comment type="catalytic activity">
    <reaction evidence="6">
        <text>L-histidine(out) + L-arginine(in) = L-histidine(in) + L-arginine(out)</text>
        <dbReference type="Rhea" id="RHEA:71063"/>
        <dbReference type="ChEBI" id="CHEBI:32682"/>
        <dbReference type="ChEBI" id="CHEBI:57595"/>
    </reaction>
</comment>
<dbReference type="PANTHER" id="PTHR16201">
    <property type="entry name" value="SEVEN TRANSMEMBRANE PROTEIN 1-RELATED"/>
    <property type="match status" value="1"/>
</dbReference>
<protein>
    <submittedName>
        <fullName evidence="8">Ypq2 protein</fullName>
    </submittedName>
</protein>
<sequence length="346" mass="38055">MPSQCAASLWPWVSELSGWVSFLGSFVSLFPQILETYRDKTVDGLSPLFLLAWLCGDITSLAGALLTKQLLFQVFLALYFLLNDAFVCGQYYYYGILHHNTLATVGHEPQPVLRHVASHLTADTDVAAAASTITAEDIESIIENGPGPEDNEGIEGNIHIGSRNGSLGDIERVQSRGTSGSNRSRRDLLLAAVALANGVTGAQAAAFTHNDNSANHPSDIGTVLSWMGALFYVGARIPQLIKNYRRKSTDGLSPFLFATTLLCNVTYCLSIFTSCRFLEAPDKWAFFENALPFIVGSAGTVSFDLVYFYQYYVLYASDTKIREIEREIYNEVEESAETETTPLIQE</sequence>
<comment type="similarity">
    <text evidence="5">Belongs to the laat-1 family.</text>
</comment>
<dbReference type="GO" id="GO:0000329">
    <property type="term" value="C:fungal-type vacuole membrane"/>
    <property type="evidence" value="ECO:0007669"/>
    <property type="project" value="TreeGrafter"/>
</dbReference>
<dbReference type="SMART" id="SM00679">
    <property type="entry name" value="CTNS"/>
    <property type="match status" value="2"/>
</dbReference>
<feature type="transmembrane region" description="Helical" evidence="7">
    <location>
        <begin position="16"/>
        <end position="34"/>
    </location>
</feature>
<feature type="transmembrane region" description="Helical" evidence="7">
    <location>
        <begin position="46"/>
        <end position="66"/>
    </location>
</feature>
<keyword evidence="3 7" id="KW-1133">Transmembrane helix</keyword>
<organism evidence="8 9">
    <name type="scientific">Maudiozyma humilis</name>
    <name type="common">Sour dough yeast</name>
    <name type="synonym">Kazachstania humilis</name>
    <dbReference type="NCBI Taxonomy" id="51915"/>
    <lineage>
        <taxon>Eukaryota</taxon>
        <taxon>Fungi</taxon>
        <taxon>Dikarya</taxon>
        <taxon>Ascomycota</taxon>
        <taxon>Saccharomycotina</taxon>
        <taxon>Saccharomycetes</taxon>
        <taxon>Saccharomycetales</taxon>
        <taxon>Saccharomycetaceae</taxon>
        <taxon>Maudiozyma</taxon>
    </lineage>
</organism>
<feature type="transmembrane region" description="Helical" evidence="7">
    <location>
        <begin position="188"/>
        <end position="208"/>
    </location>
</feature>